<sequence>MKILLLELEFLKMFNIKFWLVISLVFIIESCATLPKEFNEITVKKEITLSQVLSSPENYRGFNVLWGGRIINCLNRENSTILEIVEFPLDLESKPQAETKSYGRFLVETKDFLDCAIYTPGKLITVAGTFKELRDGKIGERPYKFPVIEGKAFHLWKEEIRVQLEAYPCWYPYWYLWYYPWWYCP</sequence>
<evidence type="ECO:0000313" key="1">
    <source>
        <dbReference type="EMBL" id="PMP98010.1"/>
    </source>
</evidence>
<dbReference type="NCBIfam" id="TIGR00752">
    <property type="entry name" value="slp"/>
    <property type="match status" value="1"/>
</dbReference>
<name>A0A2N7QGD7_9BACT</name>
<dbReference type="PANTHER" id="PTHR37530">
    <property type="entry name" value="OUTER MEMBRANE PROTEIN SLP"/>
    <property type="match status" value="1"/>
</dbReference>
<dbReference type="PIRSF" id="PIRSF004982">
    <property type="entry name" value="SlP"/>
    <property type="match status" value="1"/>
</dbReference>
<reference evidence="1 2" key="1">
    <citation type="submission" date="2018-01" db="EMBL/GenBank/DDBJ databases">
        <title>Metagenomic assembled genomes from two thermal pools in the Uzon Caldera, Kamchatka, Russia.</title>
        <authorList>
            <person name="Wilkins L."/>
            <person name="Ettinger C."/>
        </authorList>
    </citation>
    <scope>NUCLEOTIDE SEQUENCE [LARGE SCALE GENOMIC DNA]</scope>
    <source>
        <strain evidence="1">ARK-04</strain>
    </source>
</reference>
<proteinExistence type="predicted"/>
<comment type="caution">
    <text evidence="1">The sequence shown here is derived from an EMBL/GenBank/DDBJ whole genome shotgun (WGS) entry which is preliminary data.</text>
</comment>
<dbReference type="AlphaFoldDB" id="A0A2N7QGD7"/>
<organism evidence="1 2">
    <name type="scientific">Thermodesulfobacterium geofontis</name>
    <dbReference type="NCBI Taxonomy" id="1295609"/>
    <lineage>
        <taxon>Bacteria</taxon>
        <taxon>Pseudomonadati</taxon>
        <taxon>Thermodesulfobacteriota</taxon>
        <taxon>Thermodesulfobacteria</taxon>
        <taxon>Thermodesulfobacteriales</taxon>
        <taxon>Thermodesulfobacteriaceae</taxon>
        <taxon>Thermodesulfobacterium</taxon>
    </lineage>
</organism>
<dbReference type="Pfam" id="PF03843">
    <property type="entry name" value="Slp"/>
    <property type="match status" value="1"/>
</dbReference>
<dbReference type="EMBL" id="PNJD01000070">
    <property type="protein sequence ID" value="PMP98010.1"/>
    <property type="molecule type" value="Genomic_DNA"/>
</dbReference>
<evidence type="ECO:0000313" key="2">
    <source>
        <dbReference type="Proteomes" id="UP000235619"/>
    </source>
</evidence>
<dbReference type="PANTHER" id="PTHR37530:SF1">
    <property type="entry name" value="OUTER MEMBRANE PROTEIN SLP"/>
    <property type="match status" value="1"/>
</dbReference>
<dbReference type="Proteomes" id="UP000235619">
    <property type="component" value="Unassembled WGS sequence"/>
</dbReference>
<dbReference type="InterPro" id="IPR004658">
    <property type="entry name" value="OMP_Slp"/>
</dbReference>
<dbReference type="GO" id="GO:0019867">
    <property type="term" value="C:outer membrane"/>
    <property type="evidence" value="ECO:0007669"/>
    <property type="project" value="InterPro"/>
</dbReference>
<evidence type="ECO:0008006" key="3">
    <source>
        <dbReference type="Google" id="ProtNLM"/>
    </source>
</evidence>
<protein>
    <recommendedName>
        <fullName evidence="3">Outer membrane lipoprotein Slp</fullName>
    </recommendedName>
</protein>
<gene>
    <name evidence="1" type="ORF">C0169_01110</name>
</gene>
<accession>A0A2N7QGD7</accession>